<proteinExistence type="predicted"/>
<reference evidence="1" key="1">
    <citation type="submission" date="2022-07" db="EMBL/GenBank/DDBJ databases">
        <title>Phylogenomic reconstructions and comparative analyses of Kickxellomycotina fungi.</title>
        <authorList>
            <person name="Reynolds N.K."/>
            <person name="Stajich J.E."/>
            <person name="Barry K."/>
            <person name="Grigoriev I.V."/>
            <person name="Crous P."/>
            <person name="Smith M.E."/>
        </authorList>
    </citation>
    <scope>NUCLEOTIDE SEQUENCE</scope>
    <source>
        <strain evidence="1">NBRC 105413</strain>
    </source>
</reference>
<gene>
    <name evidence="1" type="ORF">LPJ64_004517</name>
</gene>
<evidence type="ECO:0000313" key="2">
    <source>
        <dbReference type="Proteomes" id="UP001145021"/>
    </source>
</evidence>
<comment type="caution">
    <text evidence="1">The sequence shown here is derived from an EMBL/GenBank/DDBJ whole genome shotgun (WGS) entry which is preliminary data.</text>
</comment>
<sequence length="288" mass="33167">MPVGKRNKDKFYEIIVNYTHFEQDELVLDYQYFKINVVDSINWLAILHCCNFNTPNELAAAEGVAKYNRKNNLVFSSAKLRMITLIMELYIAEGGQTTITQINNKVINMRTKNTLPFTYLYKSGVIEKSLAKKQRAKMSADGVIPKNTNLKKKNQNIIRALARFYKSSQQGKVIKDSAIPFDVEFISEPERWIVAMLRKHGQKMTDYLNVCVANIVENFLQELETRRMWNELQSIRSYDPATATEVALRMMSQIVSSKADSMIRISNFAQVYYSVEKKKTRNGVKTSG</sequence>
<dbReference type="EMBL" id="JANBOH010000225">
    <property type="protein sequence ID" value="KAJ1643738.1"/>
    <property type="molecule type" value="Genomic_DNA"/>
</dbReference>
<name>A0A9W8CIH8_9FUNG</name>
<organism evidence="1 2">
    <name type="scientific">Coemansia asiatica</name>
    <dbReference type="NCBI Taxonomy" id="1052880"/>
    <lineage>
        <taxon>Eukaryota</taxon>
        <taxon>Fungi</taxon>
        <taxon>Fungi incertae sedis</taxon>
        <taxon>Zoopagomycota</taxon>
        <taxon>Kickxellomycotina</taxon>
        <taxon>Kickxellomycetes</taxon>
        <taxon>Kickxellales</taxon>
        <taxon>Kickxellaceae</taxon>
        <taxon>Coemansia</taxon>
    </lineage>
</organism>
<dbReference type="AlphaFoldDB" id="A0A9W8CIH8"/>
<protein>
    <submittedName>
        <fullName evidence="1">Uncharacterized protein</fullName>
    </submittedName>
</protein>
<evidence type="ECO:0000313" key="1">
    <source>
        <dbReference type="EMBL" id="KAJ1643738.1"/>
    </source>
</evidence>
<dbReference type="Proteomes" id="UP001145021">
    <property type="component" value="Unassembled WGS sequence"/>
</dbReference>
<accession>A0A9W8CIH8</accession>
<keyword evidence="2" id="KW-1185">Reference proteome</keyword>